<protein>
    <submittedName>
        <fullName evidence="2">Uncharacterized protein</fullName>
    </submittedName>
</protein>
<sequence length="111" mass="12806">MPTRDSYEYFTAWAKKAPFKNEVTLRSLELASRYEPYDLVPRISPTPLLITVGSEDVVTPAEFALDAFKQARDPMETHILEGCGHFDPYDGELFKKNIEKQVDFLERMFLA</sequence>
<dbReference type="Gene3D" id="3.40.50.1820">
    <property type="entry name" value="alpha/beta hydrolase"/>
    <property type="match status" value="1"/>
</dbReference>
<name>A0A9X0DNB8_9HELO</name>
<dbReference type="PANTHER" id="PTHR47751:SF1">
    <property type="entry name" value="SUPERFAMILY HYDROLASE, PUTATIVE (AFU_ORTHOLOGUE AFUA_2G16580)-RELATED"/>
    <property type="match status" value="1"/>
</dbReference>
<evidence type="ECO:0000313" key="2">
    <source>
        <dbReference type="EMBL" id="KAJ8067967.1"/>
    </source>
</evidence>
<dbReference type="AlphaFoldDB" id="A0A9X0DNB8"/>
<reference evidence="2" key="1">
    <citation type="submission" date="2022-11" db="EMBL/GenBank/DDBJ databases">
        <title>Genome Resource of Sclerotinia nivalis Strain SnTB1, a Plant Pathogen Isolated from American Ginseng.</title>
        <authorList>
            <person name="Fan S."/>
        </authorList>
    </citation>
    <scope>NUCLEOTIDE SEQUENCE</scope>
    <source>
        <strain evidence="2">SnTB1</strain>
    </source>
</reference>
<evidence type="ECO:0000256" key="1">
    <source>
        <dbReference type="ARBA" id="ARBA00029464"/>
    </source>
</evidence>
<gene>
    <name evidence="2" type="ORF">OCU04_003547</name>
</gene>
<keyword evidence="3" id="KW-1185">Reference proteome</keyword>
<dbReference type="InterPro" id="IPR051411">
    <property type="entry name" value="Polyketide_trans_af380"/>
</dbReference>
<dbReference type="InterPro" id="IPR029058">
    <property type="entry name" value="AB_hydrolase_fold"/>
</dbReference>
<comment type="caution">
    <text evidence="2">The sequence shown here is derived from an EMBL/GenBank/DDBJ whole genome shotgun (WGS) entry which is preliminary data.</text>
</comment>
<dbReference type="Proteomes" id="UP001152300">
    <property type="component" value="Unassembled WGS sequence"/>
</dbReference>
<comment type="similarity">
    <text evidence="1">Belongs to the polyketide transferase af380 family.</text>
</comment>
<evidence type="ECO:0000313" key="3">
    <source>
        <dbReference type="Proteomes" id="UP001152300"/>
    </source>
</evidence>
<dbReference type="PANTHER" id="PTHR47751">
    <property type="entry name" value="SUPERFAMILY HYDROLASE, PUTATIVE (AFU_ORTHOLOGUE AFUA_2G16580)-RELATED"/>
    <property type="match status" value="1"/>
</dbReference>
<dbReference type="EMBL" id="JAPEIS010000003">
    <property type="protein sequence ID" value="KAJ8067967.1"/>
    <property type="molecule type" value="Genomic_DNA"/>
</dbReference>
<dbReference type="SUPFAM" id="SSF53474">
    <property type="entry name" value="alpha/beta-Hydrolases"/>
    <property type="match status" value="1"/>
</dbReference>
<accession>A0A9X0DNB8</accession>
<proteinExistence type="inferred from homology"/>
<dbReference type="OrthoDB" id="2498029at2759"/>
<organism evidence="2 3">
    <name type="scientific">Sclerotinia nivalis</name>
    <dbReference type="NCBI Taxonomy" id="352851"/>
    <lineage>
        <taxon>Eukaryota</taxon>
        <taxon>Fungi</taxon>
        <taxon>Dikarya</taxon>
        <taxon>Ascomycota</taxon>
        <taxon>Pezizomycotina</taxon>
        <taxon>Leotiomycetes</taxon>
        <taxon>Helotiales</taxon>
        <taxon>Sclerotiniaceae</taxon>
        <taxon>Sclerotinia</taxon>
    </lineage>
</organism>